<reference evidence="5" key="1">
    <citation type="journal article" date="2020" name="Nat. Commun.">
        <title>Large-scale genome sequencing of mycorrhizal fungi provides insights into the early evolution of symbiotic traits.</title>
        <authorList>
            <person name="Miyauchi S."/>
            <person name="Kiss E."/>
            <person name="Kuo A."/>
            <person name="Drula E."/>
            <person name="Kohler A."/>
            <person name="Sanchez-Garcia M."/>
            <person name="Morin E."/>
            <person name="Andreopoulos B."/>
            <person name="Barry K.W."/>
            <person name="Bonito G."/>
            <person name="Buee M."/>
            <person name="Carver A."/>
            <person name="Chen C."/>
            <person name="Cichocki N."/>
            <person name="Clum A."/>
            <person name="Culley D."/>
            <person name="Crous P.W."/>
            <person name="Fauchery L."/>
            <person name="Girlanda M."/>
            <person name="Hayes R.D."/>
            <person name="Keri Z."/>
            <person name="LaButti K."/>
            <person name="Lipzen A."/>
            <person name="Lombard V."/>
            <person name="Magnuson J."/>
            <person name="Maillard F."/>
            <person name="Murat C."/>
            <person name="Nolan M."/>
            <person name="Ohm R.A."/>
            <person name="Pangilinan J."/>
            <person name="Pereira M.F."/>
            <person name="Perotto S."/>
            <person name="Peter M."/>
            <person name="Pfister S."/>
            <person name="Riley R."/>
            <person name="Sitrit Y."/>
            <person name="Stielow J.B."/>
            <person name="Szollosi G."/>
            <person name="Zifcakova L."/>
            <person name="Stursova M."/>
            <person name="Spatafora J.W."/>
            <person name="Tedersoo L."/>
            <person name="Vaario L.M."/>
            <person name="Yamada A."/>
            <person name="Yan M."/>
            <person name="Wang P."/>
            <person name="Xu J."/>
            <person name="Bruns T."/>
            <person name="Baldrian P."/>
            <person name="Vilgalys R."/>
            <person name="Dunand C."/>
            <person name="Henrissat B."/>
            <person name="Grigoriev I.V."/>
            <person name="Hibbett D."/>
            <person name="Nagy L.G."/>
            <person name="Martin F.M."/>
        </authorList>
    </citation>
    <scope>NUCLEOTIDE SEQUENCE</scope>
    <source>
        <strain evidence="5">UP504</strain>
    </source>
</reference>
<evidence type="ECO:0000259" key="4">
    <source>
        <dbReference type="Pfam" id="PF23276"/>
    </source>
</evidence>
<dbReference type="NCBIfam" id="TIGR00756">
    <property type="entry name" value="PPR"/>
    <property type="match status" value="1"/>
</dbReference>
<gene>
    <name evidence="5" type="ORF">BS47DRAFT_1416142</name>
</gene>
<evidence type="ECO:0000256" key="3">
    <source>
        <dbReference type="SAM" id="MobiDB-lite"/>
    </source>
</evidence>
<comment type="caution">
    <text evidence="5">The sequence shown here is derived from an EMBL/GenBank/DDBJ whole genome shotgun (WGS) entry which is preliminary data.</text>
</comment>
<dbReference type="Pfam" id="PF23276">
    <property type="entry name" value="TPR_24"/>
    <property type="match status" value="1"/>
</dbReference>
<evidence type="ECO:0000256" key="2">
    <source>
        <dbReference type="PROSITE-ProRule" id="PRU00708"/>
    </source>
</evidence>
<dbReference type="PANTHER" id="PTHR47936">
    <property type="entry name" value="PPR_LONG DOMAIN-CONTAINING PROTEIN"/>
    <property type="match status" value="1"/>
</dbReference>
<dbReference type="Proteomes" id="UP000886523">
    <property type="component" value="Unassembled WGS sequence"/>
</dbReference>
<dbReference type="Gene3D" id="1.25.40.10">
    <property type="entry name" value="Tetratricopeptide repeat domain"/>
    <property type="match status" value="2"/>
</dbReference>
<keyword evidence="1" id="KW-0677">Repeat</keyword>
<keyword evidence="6" id="KW-1185">Reference proteome</keyword>
<protein>
    <recommendedName>
        <fullName evidence="4">Pentatricopeptide repeat-containing protein-mitochondrial domain-containing protein</fullName>
    </recommendedName>
</protein>
<feature type="repeat" description="PPR" evidence="2">
    <location>
        <begin position="118"/>
        <end position="152"/>
    </location>
</feature>
<feature type="region of interest" description="Disordered" evidence="3">
    <location>
        <begin position="50"/>
        <end position="81"/>
    </location>
</feature>
<accession>A0A9P6E1J6</accession>
<dbReference type="OrthoDB" id="185373at2759"/>
<dbReference type="Pfam" id="PF13812">
    <property type="entry name" value="PPR_3"/>
    <property type="match status" value="1"/>
</dbReference>
<dbReference type="InterPro" id="IPR011990">
    <property type="entry name" value="TPR-like_helical_dom_sf"/>
</dbReference>
<dbReference type="AlphaFoldDB" id="A0A9P6E1J6"/>
<dbReference type="InterPro" id="IPR002885">
    <property type="entry name" value="PPR_rpt"/>
</dbReference>
<dbReference type="PANTHER" id="PTHR47936:SF3">
    <property type="entry name" value="PENTACOTRIPEPTIDE-REPEAT REGION OF PRORP DOMAIN-CONTAINING PROTEIN"/>
    <property type="match status" value="1"/>
</dbReference>
<sequence length="553" mass="61554">MASAQCSRVLSATARVRPILRACVPLARRKNPVLATTKYFSNNSLGNNTYLAEPPRVKPEPPPTLSYKPPPISTNPPGERPSFISSLNQSLARALEADNIKDIVDLSHILVRRGVRPNIETYNTILRAFGKYHLLEDAWALFSDMEALGVNPNVESYNYLIQSAENTPEALHPILQMMRDEYVMPDSATFQNIIAHHANFLNIAMCLKTLHDMDVAGVAPNIQTAEMIVNTAILTRQPKLALDYATLFEANSPRRFEGRIWLNILSGSAKFFSYAEGVEEGWHQAVVRGAIIPDEGLAIKILHTAARHGLPHIATDVLRVMKSAGIPFQEHHVAALLESFVVAGQVKDALFVLGIFSSESIDMTPETTHSLFKAISRNVDTVDEAYEHLEQLKRDGTKVSIAAFNAVISAAVSLQDMQRAVGIYKAAEDLGVQTNVESLNALLSGCILLAHRALGDKLVLEAREVGIRPNAGTYERLIVLCLTQPTYEDAFFYLEEMKAEGFKPTYKVYDSLIRRTAKALDQRWELAWEELQQAGYPFSDDLREYIGSIKKRR</sequence>
<organism evidence="5 6">
    <name type="scientific">Hydnum rufescens UP504</name>
    <dbReference type="NCBI Taxonomy" id="1448309"/>
    <lineage>
        <taxon>Eukaryota</taxon>
        <taxon>Fungi</taxon>
        <taxon>Dikarya</taxon>
        <taxon>Basidiomycota</taxon>
        <taxon>Agaricomycotina</taxon>
        <taxon>Agaricomycetes</taxon>
        <taxon>Cantharellales</taxon>
        <taxon>Hydnaceae</taxon>
        <taxon>Hydnum</taxon>
    </lineage>
</organism>
<dbReference type="Pfam" id="PF13041">
    <property type="entry name" value="PPR_2"/>
    <property type="match status" value="1"/>
</dbReference>
<dbReference type="InterPro" id="IPR057027">
    <property type="entry name" value="TPR_mt"/>
</dbReference>
<evidence type="ECO:0000313" key="5">
    <source>
        <dbReference type="EMBL" id="KAF9518635.1"/>
    </source>
</evidence>
<proteinExistence type="predicted"/>
<evidence type="ECO:0000256" key="1">
    <source>
        <dbReference type="ARBA" id="ARBA00022737"/>
    </source>
</evidence>
<name>A0A9P6E1J6_9AGAM</name>
<feature type="domain" description="Pentatricopeptide repeat-containing protein-mitochondrial" evidence="4">
    <location>
        <begin position="295"/>
        <end position="426"/>
    </location>
</feature>
<feature type="compositionally biased region" description="Pro residues" evidence="3">
    <location>
        <begin position="60"/>
        <end position="74"/>
    </location>
</feature>
<dbReference type="PROSITE" id="PS51375">
    <property type="entry name" value="PPR"/>
    <property type="match status" value="2"/>
</dbReference>
<dbReference type="EMBL" id="MU128923">
    <property type="protein sequence ID" value="KAF9518635.1"/>
    <property type="molecule type" value="Genomic_DNA"/>
</dbReference>
<feature type="repeat" description="PPR" evidence="2">
    <location>
        <begin position="470"/>
        <end position="504"/>
    </location>
</feature>
<evidence type="ECO:0000313" key="6">
    <source>
        <dbReference type="Proteomes" id="UP000886523"/>
    </source>
</evidence>